<dbReference type="Proteomes" id="UP001516464">
    <property type="component" value="Unassembled WGS sequence"/>
</dbReference>
<name>A0ABQ7HW67_9MICR</name>
<evidence type="ECO:0000256" key="2">
    <source>
        <dbReference type="ARBA" id="ARBA00023203"/>
    </source>
</evidence>
<evidence type="ECO:0000313" key="5">
    <source>
        <dbReference type="Proteomes" id="UP001516464"/>
    </source>
</evidence>
<dbReference type="PROSITE" id="PS50021">
    <property type="entry name" value="CH"/>
    <property type="match status" value="1"/>
</dbReference>
<dbReference type="EMBL" id="SBIQ01000276">
    <property type="protein sequence ID" value="KAF7681015.1"/>
    <property type="molecule type" value="Genomic_DNA"/>
</dbReference>
<evidence type="ECO:0000256" key="1">
    <source>
        <dbReference type="ARBA" id="ARBA00022737"/>
    </source>
</evidence>
<evidence type="ECO:0000259" key="3">
    <source>
        <dbReference type="PROSITE" id="PS50021"/>
    </source>
</evidence>
<dbReference type="SUPFAM" id="SSF47576">
    <property type="entry name" value="Calponin-homology domain, CH-domain"/>
    <property type="match status" value="2"/>
</dbReference>
<accession>A0ABQ7HW67</accession>
<dbReference type="InterPro" id="IPR001715">
    <property type="entry name" value="CH_dom"/>
</dbReference>
<keyword evidence="1" id="KW-0677">Repeat</keyword>
<protein>
    <submittedName>
        <fullName evidence="4">Plastin-2</fullName>
    </submittedName>
</protein>
<reference evidence="4 5" key="1">
    <citation type="submission" date="2019-01" db="EMBL/GenBank/DDBJ databases">
        <title>Genomes sequencing and comparative genomics of infectious freshwater microsporidia, Cucumispora dikerogammari and Thelohania contejeani.</title>
        <authorList>
            <person name="Cormier A."/>
            <person name="Giraud I."/>
            <person name="Wattier R."/>
            <person name="Teixeira M."/>
            <person name="Grandjean F."/>
            <person name="Rigaud T."/>
            <person name="Cordaux R."/>
        </authorList>
    </citation>
    <scope>NUCLEOTIDE SEQUENCE [LARGE SCALE GENOMIC DNA]</scope>
    <source>
        <strain evidence="4">T1</strain>
        <tissue evidence="4">Spores</tissue>
    </source>
</reference>
<dbReference type="InterPro" id="IPR039959">
    <property type="entry name" value="Fimbrin/Plastin"/>
</dbReference>
<evidence type="ECO:0000313" key="4">
    <source>
        <dbReference type="EMBL" id="KAF7681015.1"/>
    </source>
</evidence>
<dbReference type="PANTHER" id="PTHR19961">
    <property type="entry name" value="FIMBRIN/PLASTIN"/>
    <property type="match status" value="1"/>
</dbReference>
<dbReference type="InterPro" id="IPR036872">
    <property type="entry name" value="CH_dom_sf"/>
</dbReference>
<proteinExistence type="predicted"/>
<sequence>MILVKEFPKLKKIVKEDEIKYEIKSMAYLLKSILPSVFQYDQETCFFKKLSNGIIFAHLINIILPNSLEIKNKIDKRHEFKFIKTRIFLEEILCAAKKINISLINIGAEDIVNGKQSSILGLLFQLTKLILEKEEYQYLKNNLDISSTKSNVDLEHDDISRPTIKYTIIENNFDEYKKKKKEYVDNEISKNVDLKKLTFYPNSETNAIDYLTKSYIIDWINNTIKHARANKNYSDIRIKNLSSDLSDSIVYFIILESIAGNILGEVTKLIREKNLYYRAERIVSYSHILGFSGSISSIDIRKNHEETNFIFLKQLYKKYWRNEIKISAYTMKYTDRESVRDNINVLEKLHIIDNDMRILNKKVNTLIKKLEMMNMSYKKGKEKRWYKKIFKCLFGNCY</sequence>
<dbReference type="PANTHER" id="PTHR19961:SF18">
    <property type="entry name" value="FI19014P1"/>
    <property type="match status" value="1"/>
</dbReference>
<keyword evidence="2" id="KW-0009">Actin-binding</keyword>
<dbReference type="SMART" id="SM00033">
    <property type="entry name" value="CH"/>
    <property type="match status" value="2"/>
</dbReference>
<comment type="caution">
    <text evidence="4">The sequence shown here is derived from an EMBL/GenBank/DDBJ whole genome shotgun (WGS) entry which is preliminary data.</text>
</comment>
<feature type="domain" description="Calponin-homology (CH)" evidence="3">
    <location>
        <begin position="17"/>
        <end position="131"/>
    </location>
</feature>
<keyword evidence="5" id="KW-1185">Reference proteome</keyword>
<gene>
    <name evidence="4" type="primary">LCP1</name>
    <name evidence="4" type="ORF">TCON_2370</name>
</gene>
<dbReference type="Gene3D" id="1.10.418.10">
    <property type="entry name" value="Calponin-like domain"/>
    <property type="match status" value="2"/>
</dbReference>
<organism evidence="4 5">
    <name type="scientific">Astathelohania contejeani</name>
    <dbReference type="NCBI Taxonomy" id="164912"/>
    <lineage>
        <taxon>Eukaryota</taxon>
        <taxon>Fungi</taxon>
        <taxon>Fungi incertae sedis</taxon>
        <taxon>Microsporidia</taxon>
        <taxon>Astathelohaniidae</taxon>
        <taxon>Astathelohania</taxon>
    </lineage>
</organism>
<dbReference type="Pfam" id="PF00307">
    <property type="entry name" value="CH"/>
    <property type="match status" value="2"/>
</dbReference>